<comment type="similarity">
    <text evidence="2 10">Belongs to the beta-eliminating lyase family.</text>
</comment>
<gene>
    <name evidence="10 13" type="primary">tpl</name>
    <name evidence="13" type="ORF">KL86SPO_60044</name>
</gene>
<dbReference type="Gene3D" id="3.40.640.10">
    <property type="entry name" value="Type I PLP-dependent aspartate aminotransferase-like (Major domain)"/>
    <property type="match status" value="1"/>
</dbReference>
<evidence type="ECO:0000256" key="4">
    <source>
        <dbReference type="ARBA" id="ARBA00013154"/>
    </source>
</evidence>
<dbReference type="HAMAP" id="MF_00543">
    <property type="entry name" value="Tyr_phenol_lyase"/>
    <property type="match status" value="1"/>
</dbReference>
<evidence type="ECO:0000256" key="5">
    <source>
        <dbReference type="ARBA" id="ARBA00016166"/>
    </source>
</evidence>
<feature type="domain" description="Aromatic amino acid beta-eliminating lyase/threonine aldolase" evidence="12">
    <location>
        <begin position="48"/>
        <end position="423"/>
    </location>
</feature>
<keyword evidence="6 10" id="KW-0663">Pyridoxal phosphate</keyword>
<dbReference type="PROSITE" id="PS00853">
    <property type="entry name" value="BETA_ELIM_LYASE"/>
    <property type="match status" value="1"/>
</dbReference>
<evidence type="ECO:0000256" key="10">
    <source>
        <dbReference type="HAMAP-Rule" id="MF_00543"/>
    </source>
</evidence>
<dbReference type="InterPro" id="IPR015421">
    <property type="entry name" value="PyrdxlP-dep_Trfase_major"/>
</dbReference>
<dbReference type="InterPro" id="IPR001597">
    <property type="entry name" value="ArAA_b-elim_lyase/Thr_aldolase"/>
</dbReference>
<dbReference type="SUPFAM" id="SSF53383">
    <property type="entry name" value="PLP-dependent transferases"/>
    <property type="match status" value="1"/>
</dbReference>
<dbReference type="EMBL" id="FMJE01000006">
    <property type="protein sequence ID" value="SCM83082.1"/>
    <property type="molecule type" value="Genomic_DNA"/>
</dbReference>
<feature type="modified residue" description="N6-(pyridoxal phosphate)lysine" evidence="10 11">
    <location>
        <position position="259"/>
    </location>
</feature>
<dbReference type="GO" id="GO:0050371">
    <property type="term" value="F:tyrosine phenol-lyase activity"/>
    <property type="evidence" value="ECO:0007669"/>
    <property type="project" value="UniProtKB-UniRule"/>
</dbReference>
<evidence type="ECO:0000259" key="12">
    <source>
        <dbReference type="Pfam" id="PF01212"/>
    </source>
</evidence>
<dbReference type="PANTHER" id="PTHR32325">
    <property type="entry name" value="BETA-ELIMINATING LYASE-LIKE PROTEIN-RELATED"/>
    <property type="match status" value="1"/>
</dbReference>
<organism evidence="13">
    <name type="scientific">uncultured Sporomusa sp</name>
    <dbReference type="NCBI Taxonomy" id="307249"/>
    <lineage>
        <taxon>Bacteria</taxon>
        <taxon>Bacillati</taxon>
        <taxon>Bacillota</taxon>
        <taxon>Negativicutes</taxon>
        <taxon>Selenomonadales</taxon>
        <taxon>Sporomusaceae</taxon>
        <taxon>Sporomusa</taxon>
        <taxon>environmental samples</taxon>
    </lineage>
</organism>
<evidence type="ECO:0000256" key="2">
    <source>
        <dbReference type="ARBA" id="ARBA00009721"/>
    </source>
</evidence>
<dbReference type="RefSeq" id="WP_075757964.1">
    <property type="nucleotide sequence ID" value="NZ_LT608335.1"/>
</dbReference>
<comment type="cofactor">
    <cofactor evidence="1 10 11">
        <name>pyridoxal 5'-phosphate</name>
        <dbReference type="ChEBI" id="CHEBI:597326"/>
    </cofactor>
</comment>
<dbReference type="InterPro" id="IPR018176">
    <property type="entry name" value="Tryptophanase_CS"/>
</dbReference>
<evidence type="ECO:0000256" key="7">
    <source>
        <dbReference type="ARBA" id="ARBA00023239"/>
    </source>
</evidence>
<keyword evidence="7 10" id="KW-0456">Lyase</keyword>
<dbReference type="Gene3D" id="3.90.1150.10">
    <property type="entry name" value="Aspartate Aminotransferase, domain 1"/>
    <property type="match status" value="1"/>
</dbReference>
<protein>
    <recommendedName>
        <fullName evidence="5 10">Tyrosine phenol-lyase</fullName>
        <ecNumber evidence="4 10">4.1.99.2</ecNumber>
    </recommendedName>
    <alternativeName>
        <fullName evidence="8 10">Beta-tyrosinase</fullName>
    </alternativeName>
</protein>
<dbReference type="AlphaFoldDB" id="A0A212LZV2"/>
<evidence type="ECO:0000256" key="3">
    <source>
        <dbReference type="ARBA" id="ARBA00011881"/>
    </source>
</evidence>
<evidence type="ECO:0000256" key="11">
    <source>
        <dbReference type="PIRSR" id="PIRSR611166-50"/>
    </source>
</evidence>
<dbReference type="PIRSF" id="PIRSF001386">
    <property type="entry name" value="Trpase"/>
    <property type="match status" value="1"/>
</dbReference>
<evidence type="ECO:0000256" key="8">
    <source>
        <dbReference type="ARBA" id="ARBA00033449"/>
    </source>
</evidence>
<proteinExistence type="inferred from homology"/>
<dbReference type="NCBIfam" id="TIGR02618">
    <property type="entry name" value="tyr_phenol_ly"/>
    <property type="match status" value="1"/>
</dbReference>
<comment type="subunit">
    <text evidence="3 10">Homotetramer.</text>
</comment>
<dbReference type="Pfam" id="PF01212">
    <property type="entry name" value="Beta_elim_lyase"/>
    <property type="match status" value="1"/>
</dbReference>
<evidence type="ECO:0000313" key="13">
    <source>
        <dbReference type="EMBL" id="SCM83082.1"/>
    </source>
</evidence>
<dbReference type="GO" id="GO:0006570">
    <property type="term" value="P:tyrosine metabolic process"/>
    <property type="evidence" value="ECO:0007669"/>
    <property type="project" value="UniProtKB-UniRule"/>
</dbReference>
<name>A0A212LZV2_9FIRM</name>
<dbReference type="InterPro" id="IPR011166">
    <property type="entry name" value="Beta-eliminating_lyase"/>
</dbReference>
<dbReference type="PANTHER" id="PTHR32325:SF4">
    <property type="entry name" value="TRYPTOPHANASE"/>
    <property type="match status" value="1"/>
</dbReference>
<accession>A0A212LZV2</accession>
<dbReference type="CDD" id="cd00617">
    <property type="entry name" value="Tnase_like"/>
    <property type="match status" value="1"/>
</dbReference>
<evidence type="ECO:0000256" key="9">
    <source>
        <dbReference type="ARBA" id="ARBA00049232"/>
    </source>
</evidence>
<dbReference type="InterPro" id="IPR015424">
    <property type="entry name" value="PyrdxlP-dep_Trfase"/>
</dbReference>
<comment type="catalytic activity">
    <reaction evidence="9 10">
        <text>L-tyrosine + H2O = phenol + pyruvate + NH4(+)</text>
        <dbReference type="Rhea" id="RHEA:21704"/>
        <dbReference type="ChEBI" id="CHEBI:15361"/>
        <dbReference type="ChEBI" id="CHEBI:15377"/>
        <dbReference type="ChEBI" id="CHEBI:15882"/>
        <dbReference type="ChEBI" id="CHEBI:28938"/>
        <dbReference type="ChEBI" id="CHEBI:58315"/>
        <dbReference type="EC" id="4.1.99.2"/>
    </reaction>
</comment>
<reference evidence="13" key="1">
    <citation type="submission" date="2016-08" db="EMBL/GenBank/DDBJ databases">
        <authorList>
            <person name="Seilhamer J.J."/>
        </authorList>
    </citation>
    <scope>NUCLEOTIDE SEQUENCE</scope>
    <source>
        <strain evidence="13">86</strain>
    </source>
</reference>
<sequence length="458" mass="51361">MEKRTIAEPFKIKVVEPIKMTSRAQREEAIKKAGYNTFLLNSKDVYIDLLTDSGTTAMSDNQWAGMMLGDEAYAGSVNFYNLEAAVRELYGFKYVVPTHQGRGAENILSKITIKPGDWVPGNMYFTTTRAHQEMNGASFADVIIDEAHDSQADHPFKGNIDLNKFQSLIDRVGAENIPYICVAVTVNLAGGQPVSMQNLREVSALAHKHNIKVMFDATRCVENAYFIREREEGYQEKSIAAIVKEMFSYGDGATMSGKKDCLVNIGGFLALNDEKLYQKATELVVVFEGMPSYGGLAGRDMEAMARGMYESVDFHYIQHRIGQVRYLGEKLEKAGVPIVKPIGGHAVFLDARQFLPHIPQDQFPAQMLAAQLYLESGVRSMERGIISAGRAKDGNHHYPKLELVRLTIPRRVYTYAHMDVVAESVIELYQKRDSIKGLEMVYEPPVLRFFTARFEPLA</sequence>
<dbReference type="NCBIfam" id="NF009709">
    <property type="entry name" value="PRK13238.1"/>
    <property type="match status" value="1"/>
</dbReference>
<evidence type="ECO:0000256" key="1">
    <source>
        <dbReference type="ARBA" id="ARBA00001933"/>
    </source>
</evidence>
<dbReference type="InterPro" id="IPR013441">
    <property type="entry name" value="Tyr_phenol_ly"/>
</dbReference>
<evidence type="ECO:0000256" key="6">
    <source>
        <dbReference type="ARBA" id="ARBA00022898"/>
    </source>
</evidence>
<dbReference type="EC" id="4.1.99.2" evidence="4 10"/>
<dbReference type="InterPro" id="IPR015422">
    <property type="entry name" value="PyrdxlP-dep_Trfase_small"/>
</dbReference>